<dbReference type="Proteomes" id="UP001164746">
    <property type="component" value="Chromosome 9"/>
</dbReference>
<protein>
    <submittedName>
        <fullName evidence="1">Uncharacterized protein</fullName>
    </submittedName>
</protein>
<evidence type="ECO:0000313" key="1">
    <source>
        <dbReference type="EMBL" id="WAR15691.1"/>
    </source>
</evidence>
<dbReference type="EMBL" id="CP111020">
    <property type="protein sequence ID" value="WAR15691.1"/>
    <property type="molecule type" value="Genomic_DNA"/>
</dbReference>
<evidence type="ECO:0000313" key="2">
    <source>
        <dbReference type="Proteomes" id="UP001164746"/>
    </source>
</evidence>
<sequence>MEANFGAWRKRLEVSKVEDIKQNGRYTLLEQNITSQPSPGHGPVQVIQVLAINSDLPVQTCTIPYRWRAATASQPVWPDCHQNLDWSHYPQPAAHLDQFDGNNPIELYKLFNLVTNIFIENGNASVFSPMIPVPGGCCQISESSARADMRPAPFGTSVEIPRQSQNMAKKDLLLCK</sequence>
<reference evidence="1" key="1">
    <citation type="submission" date="2022-11" db="EMBL/GenBank/DDBJ databases">
        <title>Centuries of genome instability and evolution in soft-shell clam transmissible cancer (bioRxiv).</title>
        <authorList>
            <person name="Hart S.F.M."/>
            <person name="Yonemitsu M.A."/>
            <person name="Giersch R.M."/>
            <person name="Beal B.F."/>
            <person name="Arriagada G."/>
            <person name="Davis B.W."/>
            <person name="Ostrander E.A."/>
            <person name="Goff S.P."/>
            <person name="Metzger M.J."/>
        </authorList>
    </citation>
    <scope>NUCLEOTIDE SEQUENCE</scope>
    <source>
        <strain evidence="1">MELC-2E11</strain>
        <tissue evidence="1">Siphon/mantle</tissue>
    </source>
</reference>
<proteinExistence type="predicted"/>
<name>A0ABY7F3R3_MYAAR</name>
<organism evidence="1 2">
    <name type="scientific">Mya arenaria</name>
    <name type="common">Soft-shell clam</name>
    <dbReference type="NCBI Taxonomy" id="6604"/>
    <lineage>
        <taxon>Eukaryota</taxon>
        <taxon>Metazoa</taxon>
        <taxon>Spiralia</taxon>
        <taxon>Lophotrochozoa</taxon>
        <taxon>Mollusca</taxon>
        <taxon>Bivalvia</taxon>
        <taxon>Autobranchia</taxon>
        <taxon>Heteroconchia</taxon>
        <taxon>Euheterodonta</taxon>
        <taxon>Imparidentia</taxon>
        <taxon>Neoheterodontei</taxon>
        <taxon>Myida</taxon>
        <taxon>Myoidea</taxon>
        <taxon>Myidae</taxon>
        <taxon>Mya</taxon>
    </lineage>
</organism>
<gene>
    <name evidence="1" type="ORF">MAR_005796</name>
</gene>
<accession>A0ABY7F3R3</accession>
<keyword evidence="2" id="KW-1185">Reference proteome</keyword>